<feature type="compositionally biased region" description="Basic and acidic residues" evidence="1">
    <location>
        <begin position="9"/>
        <end position="29"/>
    </location>
</feature>
<evidence type="ECO:0000256" key="1">
    <source>
        <dbReference type="SAM" id="MobiDB-lite"/>
    </source>
</evidence>
<reference evidence="2" key="1">
    <citation type="journal article" date="2014" name="Front. Microbiol.">
        <title>High frequency of phylogenetically diverse reductive dehalogenase-homologous genes in deep subseafloor sedimentary metagenomes.</title>
        <authorList>
            <person name="Kawai M."/>
            <person name="Futagami T."/>
            <person name="Toyoda A."/>
            <person name="Takaki Y."/>
            <person name="Nishi S."/>
            <person name="Hori S."/>
            <person name="Arai W."/>
            <person name="Tsubouchi T."/>
            <person name="Morono Y."/>
            <person name="Uchiyama I."/>
            <person name="Ito T."/>
            <person name="Fujiyama A."/>
            <person name="Inagaki F."/>
            <person name="Takami H."/>
        </authorList>
    </citation>
    <scope>NUCLEOTIDE SEQUENCE</scope>
    <source>
        <strain evidence="2">Expedition CK06-06</strain>
    </source>
</reference>
<sequence length="29" mass="3389">GLNSPFRINRVDHKIEPDDLRNPQSKKVD</sequence>
<evidence type="ECO:0000313" key="2">
    <source>
        <dbReference type="EMBL" id="GAH42576.1"/>
    </source>
</evidence>
<dbReference type="EMBL" id="BARU01009865">
    <property type="protein sequence ID" value="GAH42576.1"/>
    <property type="molecule type" value="Genomic_DNA"/>
</dbReference>
<organism evidence="2">
    <name type="scientific">marine sediment metagenome</name>
    <dbReference type="NCBI Taxonomy" id="412755"/>
    <lineage>
        <taxon>unclassified sequences</taxon>
        <taxon>metagenomes</taxon>
        <taxon>ecological metagenomes</taxon>
    </lineage>
</organism>
<accession>X1FAB3</accession>
<protein>
    <submittedName>
        <fullName evidence="2">Uncharacterized protein</fullName>
    </submittedName>
</protein>
<dbReference type="AlphaFoldDB" id="X1FAB3"/>
<comment type="caution">
    <text evidence="2">The sequence shown here is derived from an EMBL/GenBank/DDBJ whole genome shotgun (WGS) entry which is preliminary data.</text>
</comment>
<feature type="region of interest" description="Disordered" evidence="1">
    <location>
        <begin position="1"/>
        <end position="29"/>
    </location>
</feature>
<feature type="non-terminal residue" evidence="2">
    <location>
        <position position="1"/>
    </location>
</feature>
<name>X1FAB3_9ZZZZ</name>
<gene>
    <name evidence="2" type="ORF">S03H2_18960</name>
</gene>
<proteinExistence type="predicted"/>